<gene>
    <name evidence="2" type="ORF">EZS27_029272</name>
</gene>
<protein>
    <submittedName>
        <fullName evidence="2">Uncharacterized protein</fullName>
    </submittedName>
</protein>
<accession>A0A5J4QGE4</accession>
<evidence type="ECO:0000313" key="2">
    <source>
        <dbReference type="EMBL" id="KAA6321026.1"/>
    </source>
</evidence>
<sequence length="38" mass="4207">FQPKYKEKVLQNGDIVGLGLVLAAIGVACLRKRGFYQL</sequence>
<name>A0A5J4QGE4_9ZZZZ</name>
<comment type="caution">
    <text evidence="2">The sequence shown here is derived from an EMBL/GenBank/DDBJ whole genome shotgun (WGS) entry which is preliminary data.</text>
</comment>
<evidence type="ECO:0000256" key="1">
    <source>
        <dbReference type="SAM" id="Phobius"/>
    </source>
</evidence>
<dbReference type="AlphaFoldDB" id="A0A5J4QGE4"/>
<proteinExistence type="predicted"/>
<feature type="transmembrane region" description="Helical" evidence="1">
    <location>
        <begin position="12"/>
        <end position="30"/>
    </location>
</feature>
<keyword evidence="1" id="KW-1133">Transmembrane helix</keyword>
<dbReference type="EMBL" id="SNRY01003424">
    <property type="protein sequence ID" value="KAA6321026.1"/>
    <property type="molecule type" value="Genomic_DNA"/>
</dbReference>
<keyword evidence="1" id="KW-0472">Membrane</keyword>
<organism evidence="2">
    <name type="scientific">termite gut metagenome</name>
    <dbReference type="NCBI Taxonomy" id="433724"/>
    <lineage>
        <taxon>unclassified sequences</taxon>
        <taxon>metagenomes</taxon>
        <taxon>organismal metagenomes</taxon>
    </lineage>
</organism>
<reference evidence="2" key="1">
    <citation type="submission" date="2019-03" db="EMBL/GenBank/DDBJ databases">
        <title>Single cell metagenomics reveals metabolic interactions within the superorganism composed of flagellate Streblomastix strix and complex community of Bacteroidetes bacteria on its surface.</title>
        <authorList>
            <person name="Treitli S.C."/>
            <person name="Kolisko M."/>
            <person name="Husnik F."/>
            <person name="Keeling P."/>
            <person name="Hampl V."/>
        </authorList>
    </citation>
    <scope>NUCLEOTIDE SEQUENCE</scope>
    <source>
        <strain evidence="2">STM</strain>
    </source>
</reference>
<feature type="non-terminal residue" evidence="2">
    <location>
        <position position="1"/>
    </location>
</feature>
<keyword evidence="1" id="KW-0812">Transmembrane</keyword>